<dbReference type="PANTHER" id="PTHR28376">
    <property type="entry name" value="RGD1562914"/>
    <property type="match status" value="1"/>
</dbReference>
<evidence type="ECO:0000256" key="3">
    <source>
        <dbReference type="ARBA" id="ARBA00023163"/>
    </source>
</evidence>
<keyword evidence="2" id="KW-0010">Activator</keyword>
<dbReference type="GO" id="GO:0005634">
    <property type="term" value="C:nucleus"/>
    <property type="evidence" value="ECO:0007669"/>
    <property type="project" value="TreeGrafter"/>
</dbReference>
<accession>A0A5A9P8E7</accession>
<protein>
    <recommendedName>
        <fullName evidence="5">OCA domain-containing protein</fullName>
    </recommendedName>
</protein>
<dbReference type="GO" id="GO:0043565">
    <property type="term" value="F:sequence-specific DNA binding"/>
    <property type="evidence" value="ECO:0007669"/>
    <property type="project" value="TreeGrafter"/>
</dbReference>
<dbReference type="PANTHER" id="PTHR28376:SF1">
    <property type="entry name" value="POU DOMAIN CLASS 2-ASSOCIATING FACTOR 2"/>
    <property type="match status" value="1"/>
</dbReference>
<name>A0A5A9P8E7_9TELE</name>
<keyword evidence="7" id="KW-1185">Reference proteome</keyword>
<feature type="region of interest" description="Disordered" evidence="4">
    <location>
        <begin position="284"/>
        <end position="305"/>
    </location>
</feature>
<dbReference type="InterPro" id="IPR047571">
    <property type="entry name" value="OCA"/>
</dbReference>
<organism evidence="6 7">
    <name type="scientific">Triplophysa tibetana</name>
    <dbReference type="NCBI Taxonomy" id="1572043"/>
    <lineage>
        <taxon>Eukaryota</taxon>
        <taxon>Metazoa</taxon>
        <taxon>Chordata</taxon>
        <taxon>Craniata</taxon>
        <taxon>Vertebrata</taxon>
        <taxon>Euteleostomi</taxon>
        <taxon>Actinopterygii</taxon>
        <taxon>Neopterygii</taxon>
        <taxon>Teleostei</taxon>
        <taxon>Ostariophysi</taxon>
        <taxon>Cypriniformes</taxon>
        <taxon>Nemacheilidae</taxon>
        <taxon>Triplophysa</taxon>
    </lineage>
</organism>
<dbReference type="Proteomes" id="UP000324632">
    <property type="component" value="Chromosome 9"/>
</dbReference>
<comment type="caution">
    <text evidence="6">The sequence shown here is derived from an EMBL/GenBank/DDBJ whole genome shotgun (WGS) entry which is preliminary data.</text>
</comment>
<proteinExistence type="predicted"/>
<reference evidence="6 7" key="1">
    <citation type="journal article" date="2019" name="Mol. Ecol. Resour.">
        <title>Chromosome-level genome assembly of Triplophysa tibetana, a fish adapted to the harsh high-altitude environment of the Tibetan Plateau.</title>
        <authorList>
            <person name="Yang X."/>
            <person name="Liu H."/>
            <person name="Ma Z."/>
            <person name="Zou Y."/>
            <person name="Zou M."/>
            <person name="Mao Y."/>
            <person name="Li X."/>
            <person name="Wang H."/>
            <person name="Chen T."/>
            <person name="Wang W."/>
            <person name="Yang R."/>
        </authorList>
    </citation>
    <scope>NUCLEOTIDE SEQUENCE [LARGE SCALE GENOMIC DNA]</scope>
    <source>
        <strain evidence="6">TTIB1903HZAU</strain>
        <tissue evidence="6">Muscle</tissue>
    </source>
</reference>
<dbReference type="InterPro" id="IPR037655">
    <property type="entry name" value="POU2AF2"/>
</dbReference>
<dbReference type="EMBL" id="SOYY01000009">
    <property type="protein sequence ID" value="KAA0717076.1"/>
    <property type="molecule type" value="Genomic_DNA"/>
</dbReference>
<evidence type="ECO:0000256" key="4">
    <source>
        <dbReference type="SAM" id="MobiDB-lite"/>
    </source>
</evidence>
<feature type="domain" description="OCA" evidence="5">
    <location>
        <begin position="33"/>
        <end position="55"/>
    </location>
</feature>
<keyword evidence="3" id="KW-0804">Transcription</keyword>
<keyword evidence="1" id="KW-0805">Transcription regulation</keyword>
<dbReference type="Pfam" id="PF17721">
    <property type="entry name" value="POU2AF2"/>
    <property type="match status" value="1"/>
</dbReference>
<sequence length="317" mass="34489">MAFFEENVTLIIFEDMSLKRHKIVIILPTEYSKRVYQGVRVKHTVKDLLAEKRLRQTTAPRFSTSGSSSQTAFVPMPGSHVLPGYYSMRRPFLPDSDFCHPMKQYSPDTYSSALGSKGFTYDHPSSYPSFIDSYYNPDSYGDYRGPTSYATSGGALFPPSTLPTLLPSLTGEASSHLLLRDPWDQPSEDPVNQPEVICPEGPTPVPDSPSLGGPDSGGSSPYRLSSGRSGSSIPSSSQPYTLQPLEDVPYSAASYTSATSYSCPPYMTTPGDLAVVKMTPVTSEEASGGEVALSDTTSWAKDDGTGTWLSYETRRAF</sequence>
<gene>
    <name evidence="6" type="ORF">E1301_Tti014461</name>
</gene>
<evidence type="ECO:0000256" key="1">
    <source>
        <dbReference type="ARBA" id="ARBA00023015"/>
    </source>
</evidence>
<feature type="compositionally biased region" description="Low complexity" evidence="4">
    <location>
        <begin position="208"/>
        <end position="237"/>
    </location>
</feature>
<dbReference type="AlphaFoldDB" id="A0A5A9P8E7"/>
<feature type="region of interest" description="Disordered" evidence="4">
    <location>
        <begin position="180"/>
        <end position="243"/>
    </location>
</feature>
<evidence type="ECO:0000313" key="7">
    <source>
        <dbReference type="Proteomes" id="UP000324632"/>
    </source>
</evidence>
<dbReference type="GO" id="GO:0070974">
    <property type="term" value="F:POU domain binding"/>
    <property type="evidence" value="ECO:0007669"/>
    <property type="project" value="InterPro"/>
</dbReference>
<evidence type="ECO:0000313" key="6">
    <source>
        <dbReference type="EMBL" id="KAA0717076.1"/>
    </source>
</evidence>
<evidence type="ECO:0000256" key="2">
    <source>
        <dbReference type="ARBA" id="ARBA00023159"/>
    </source>
</evidence>
<evidence type="ECO:0000259" key="5">
    <source>
        <dbReference type="PROSITE" id="PS52003"/>
    </source>
</evidence>
<dbReference type="PROSITE" id="PS52003">
    <property type="entry name" value="OCA"/>
    <property type="match status" value="1"/>
</dbReference>
<dbReference type="GO" id="GO:0003713">
    <property type="term" value="F:transcription coactivator activity"/>
    <property type="evidence" value="ECO:0007669"/>
    <property type="project" value="TreeGrafter"/>
</dbReference>